<reference evidence="2 3" key="1">
    <citation type="journal article" date="2015" name="PLoS Pathog.">
        <title>Leptomonas seymouri: Adaptations to the Dixenous Life Cycle Analyzed by Genome Sequencing, Transcriptome Profiling and Co-infection with Leishmania donovani.</title>
        <authorList>
            <person name="Kraeva N."/>
            <person name="Butenko A."/>
            <person name="Hlavacova J."/>
            <person name="Kostygov A."/>
            <person name="Myskova J."/>
            <person name="Grybchuk D."/>
            <person name="Lestinova T."/>
            <person name="Votypka J."/>
            <person name="Volf P."/>
            <person name="Opperdoes F."/>
            <person name="Flegontov P."/>
            <person name="Lukes J."/>
            <person name="Yurchenko V."/>
        </authorList>
    </citation>
    <scope>NUCLEOTIDE SEQUENCE [LARGE SCALE GENOMIC DNA]</scope>
    <source>
        <strain evidence="2 3">ATCC 30220</strain>
    </source>
</reference>
<feature type="region of interest" description="Disordered" evidence="1">
    <location>
        <begin position="227"/>
        <end position="260"/>
    </location>
</feature>
<dbReference type="PANTHER" id="PTHR12616:SF8">
    <property type="entry name" value="VACUOLAR PROTEIN SORTING-ASSOCIATED PROTEIN 8 HOMOLOG"/>
    <property type="match status" value="1"/>
</dbReference>
<feature type="compositionally biased region" description="Low complexity" evidence="1">
    <location>
        <begin position="1378"/>
        <end position="1387"/>
    </location>
</feature>
<evidence type="ECO:0000313" key="2">
    <source>
        <dbReference type="EMBL" id="KPI85597.1"/>
    </source>
</evidence>
<evidence type="ECO:0008006" key="4">
    <source>
        <dbReference type="Google" id="ProtNLM"/>
    </source>
</evidence>
<sequence length="2098" mass="223964">MSSPSGQRAGPSPAVHTGEDDRDKRRTEQDLVSDALCQLPSLNAHSRSPLTTPARGSREAATSTGVNASLSLADTSYTLGADEEELLLQELLNITAGTAPFVSSKSASAAADEFIASPGVTSSSAGHGDALLSTQAPPPSMPEGHANRVGLAVNEVNSAKSPPTELRRDKKTANSVTPQDPAQFSKSSPAQSRVAARAVAKAARALSSKEEQEILDAILAAVDGQQSSVSGDLTGPTSGPNAAPSDQAAVENQQLEEEQDAVERVLEEAKLLASSTVLCETQRGELVLHIHEHIGLRRSLAGLSKTIGAPTCVALAEAPSPQVNEGSSSSLPAPTNSSKLRSLAVAVGTSLGAVALFDQRWSLLGLCGSAEADVVSARGATVSLSLSSTVSAKEANEEPTAATGHAKGVFILWSLHSFSPLRIIKDECTVPLLRVQHLHRDSTRVLILESSGAVKLFQFWKVLSKHMLRSTTITPASTATPVSDMDTLPYPSAFYLRHLSIIKENMPNTASVWDKNDGIPWLIAPPPLLSATAASAGVPRTNWSAVADKHLVAAVTTDAVLIYVVEVGLQGAVSCIARHTHPPSSALSNEVICFVPVEQDGVAPRVLLCVSWNTEIEVLLLNLRLPDEGSSVTGAKAGASDPLAQGVERIALLRLTAPLLQMVPLAGCNVLLLDQNNNAQLMDASVAVLVERHHFAALEYVTFVSRLCGMKFNGTVASNQSTALLLGKEHSYGISIYSWRERLSTLVARRKFVEALDLAKCFAEEVALSTVGLSRNAAQRRRELHQYMERVLLAYLESSLSNGTQPCSPPARAAEPLVDVLQYIASYCSAADALDLLYGSITRTLRQQGLLAHLLCVLERTMRRGIVTYMPEPLIERFIDLFLHEKELAAVEAALGVHPPQQAQALSSTASYAYPAAAIGEGLSSRESELSTKDRAELALMCLDTDLPNLLRIAQRHKLLRLTVTIMSYHHHQYAEALAYALDEEEAEGEQKDVGAVETASGATTASVAVDLVEYTLKDCTLLPGTDIPSNEQRPAKKALLEFLLQTSAQGQHNLLRFLRREPQHAVRVLLFALSDEGLCSPWSSSTDGLCRTQFVSSVFFILTGGTRMRPRLSAAGSEEVRYGRQGGAPVNLFLVDDDELSRAPILRKLCATELAQRRFPPYEAVHTFLTGAALFGELFLADGEEDTGGFGGNGAADGTSTVRFDVWIDLVIQDGLYMFQNAETAEERRALQEQLISIMAPAFIPRARVALFHPDFTRLRMARCLAALLCKEQRYTEAILCYTDPEQNVIDPSLQHDVFAMLRGEMQRLQDLKTHATNAALQLSASWRFESDVFGDAESGDNVSASPLSADTMYGSRGGPSFRGPEKLQQTSNTSFASPLSAASPPQHSYAAKADPSAIDEAIKALQRGVMSQVETLVRIDATALAQFIFDYLPSNHREVMRLLGGSSAAFLDYLDELIAQDDPTVASDIHLQNTYIELLCAHAPDRVFAHLREKGASITYDVHLALRAVRKYRIADASIFLLEKAMMIEEAVTVMVDAARATLADVREEVIAQVAAGTESHDGSAAIPYTIPKKGSSRNAFTSASTAVEASAAEKIKSTAHAESPGAVSDFLVGATAVAAAPQLLHLIDIGKSLCQKYQAGRRSGNSGGGGVAGGAGGPLSQSPEYWFRLLDVFMVPRRLLCQVTTQDEQLLAEGIDGGGASGSTEGSHGHDATVMGDGTGVESELEVAARCAAVSTQSNNLQRSRGARHYTSSSLPDGTECRLPQLTQPLTPCQRNVIAALMSVYTQCTSDVLRAMMSSLDLSVVMDKVVQDNKEEAFRPFKPIILDMMASLSFDIEASRLCASVTESDVMSLGRELYQKLNTGIVTLSDCCALCHLHLSEPPPASIVEAAPESSAGAVASSPSSSAVCVYMCGHTYHTLCCRYFMGPSQQQQQQGEGCYVCANQHLLSGPSGKGFACSRRGMGGTVGSTTASAGPAAASSSNVRQATTVNVARMQRRIRQTKVKVDHTEDLYPVLKSYLAWGDSAPSTPANGYSGAADADSWVLSPSPRVPAAIGELATSSQGTVGVAVNSAEEKGLDVETLTDAEILELFGTL</sequence>
<dbReference type="OrthoDB" id="289913at2759"/>
<gene>
    <name evidence="2" type="ORF">ABL78_5335</name>
</gene>
<dbReference type="PANTHER" id="PTHR12616">
    <property type="entry name" value="VACUOLAR PROTEIN SORTING VPS41"/>
    <property type="match status" value="1"/>
</dbReference>
<dbReference type="Proteomes" id="UP000038009">
    <property type="component" value="Unassembled WGS sequence"/>
</dbReference>
<protein>
    <recommendedName>
        <fullName evidence="4">RING-type domain-containing protein</fullName>
    </recommendedName>
</protein>
<feature type="region of interest" description="Disordered" evidence="1">
    <location>
        <begin position="119"/>
        <end position="192"/>
    </location>
</feature>
<dbReference type="GO" id="GO:0006623">
    <property type="term" value="P:protein targeting to vacuole"/>
    <property type="evidence" value="ECO:0007669"/>
    <property type="project" value="InterPro"/>
</dbReference>
<keyword evidence="3" id="KW-1185">Reference proteome</keyword>
<feature type="region of interest" description="Disordered" evidence="1">
    <location>
        <begin position="1"/>
        <end position="66"/>
    </location>
</feature>
<accession>A0A0N0P551</accession>
<feature type="compositionally biased region" description="Polar residues" evidence="1">
    <location>
        <begin position="40"/>
        <end position="51"/>
    </location>
</feature>
<dbReference type="GO" id="GO:0005770">
    <property type="term" value="C:late endosome"/>
    <property type="evidence" value="ECO:0007669"/>
    <property type="project" value="TreeGrafter"/>
</dbReference>
<evidence type="ECO:0000256" key="1">
    <source>
        <dbReference type="SAM" id="MobiDB-lite"/>
    </source>
</evidence>
<feature type="region of interest" description="Disordered" evidence="1">
    <location>
        <begin position="1697"/>
        <end position="1716"/>
    </location>
</feature>
<dbReference type="GO" id="GO:0034058">
    <property type="term" value="P:endosomal vesicle fusion"/>
    <property type="evidence" value="ECO:0007669"/>
    <property type="project" value="TreeGrafter"/>
</dbReference>
<feature type="compositionally biased region" description="Polar residues" evidence="1">
    <location>
        <begin position="173"/>
        <end position="186"/>
    </location>
</feature>
<organism evidence="2 3">
    <name type="scientific">Leptomonas seymouri</name>
    <dbReference type="NCBI Taxonomy" id="5684"/>
    <lineage>
        <taxon>Eukaryota</taxon>
        <taxon>Discoba</taxon>
        <taxon>Euglenozoa</taxon>
        <taxon>Kinetoplastea</taxon>
        <taxon>Metakinetoplastina</taxon>
        <taxon>Trypanosomatida</taxon>
        <taxon>Trypanosomatidae</taxon>
        <taxon>Leishmaniinae</taxon>
        <taxon>Leptomonas</taxon>
    </lineage>
</organism>
<dbReference type="OMA" id="YMPEPLI"/>
<feature type="compositionally biased region" description="Polar residues" evidence="1">
    <location>
        <begin position="227"/>
        <end position="240"/>
    </location>
</feature>
<feature type="region of interest" description="Disordered" evidence="1">
    <location>
        <begin position="1341"/>
        <end position="1395"/>
    </location>
</feature>
<feature type="compositionally biased region" description="Basic and acidic residues" evidence="1">
    <location>
        <begin position="17"/>
        <end position="29"/>
    </location>
</feature>
<dbReference type="EMBL" id="LJSK01000177">
    <property type="protein sequence ID" value="KPI85597.1"/>
    <property type="molecule type" value="Genomic_DNA"/>
</dbReference>
<dbReference type="InterPro" id="IPR045111">
    <property type="entry name" value="Vps41/Vps8"/>
</dbReference>
<name>A0A0N0P551_LEPSE</name>
<proteinExistence type="predicted"/>
<dbReference type="VEuPathDB" id="TriTrypDB:Lsey_0177_0050"/>
<comment type="caution">
    <text evidence="2">The sequence shown here is derived from an EMBL/GenBank/DDBJ whole genome shotgun (WGS) entry which is preliminary data.</text>
</comment>
<evidence type="ECO:0000313" key="3">
    <source>
        <dbReference type="Proteomes" id="UP000038009"/>
    </source>
</evidence>
<dbReference type="GO" id="GO:0030897">
    <property type="term" value="C:HOPS complex"/>
    <property type="evidence" value="ECO:0007669"/>
    <property type="project" value="TreeGrafter"/>
</dbReference>